<evidence type="ECO:0000313" key="3">
    <source>
        <dbReference type="Proteomes" id="UP001642540"/>
    </source>
</evidence>
<feature type="region of interest" description="Disordered" evidence="1">
    <location>
        <begin position="69"/>
        <end position="88"/>
    </location>
</feature>
<protein>
    <submittedName>
        <fullName evidence="2">Uncharacterized protein</fullName>
    </submittedName>
</protein>
<accession>A0ABP1PW74</accession>
<keyword evidence="3" id="KW-1185">Reference proteome</keyword>
<name>A0ABP1PW74_9HEXA</name>
<gene>
    <name evidence="2" type="ORF">ODALV1_LOCUS3905</name>
</gene>
<feature type="region of interest" description="Disordered" evidence="1">
    <location>
        <begin position="1"/>
        <end position="20"/>
    </location>
</feature>
<organism evidence="2 3">
    <name type="scientific">Orchesella dallaii</name>
    <dbReference type="NCBI Taxonomy" id="48710"/>
    <lineage>
        <taxon>Eukaryota</taxon>
        <taxon>Metazoa</taxon>
        <taxon>Ecdysozoa</taxon>
        <taxon>Arthropoda</taxon>
        <taxon>Hexapoda</taxon>
        <taxon>Collembola</taxon>
        <taxon>Entomobryomorpha</taxon>
        <taxon>Entomobryoidea</taxon>
        <taxon>Orchesellidae</taxon>
        <taxon>Orchesellinae</taxon>
        <taxon>Orchesella</taxon>
    </lineage>
</organism>
<dbReference type="Proteomes" id="UP001642540">
    <property type="component" value="Unassembled WGS sequence"/>
</dbReference>
<sequence>MEVVDADDIPGSGGAATAVGLAEEGPGTATVMLELVVESVLTVAVDRVPTGAGTITLPANYGTAIGSVGVNEREESETSMPTSVASEK</sequence>
<dbReference type="EMBL" id="CAXLJM020000013">
    <property type="protein sequence ID" value="CAL8077755.1"/>
    <property type="molecule type" value="Genomic_DNA"/>
</dbReference>
<proteinExistence type="predicted"/>
<comment type="caution">
    <text evidence="2">The sequence shown here is derived from an EMBL/GenBank/DDBJ whole genome shotgun (WGS) entry which is preliminary data.</text>
</comment>
<evidence type="ECO:0000313" key="2">
    <source>
        <dbReference type="EMBL" id="CAL8077755.1"/>
    </source>
</evidence>
<feature type="compositionally biased region" description="Polar residues" evidence="1">
    <location>
        <begin position="78"/>
        <end position="88"/>
    </location>
</feature>
<evidence type="ECO:0000256" key="1">
    <source>
        <dbReference type="SAM" id="MobiDB-lite"/>
    </source>
</evidence>
<reference evidence="2 3" key="1">
    <citation type="submission" date="2024-08" db="EMBL/GenBank/DDBJ databases">
        <authorList>
            <person name="Cucini C."/>
            <person name="Frati F."/>
        </authorList>
    </citation>
    <scope>NUCLEOTIDE SEQUENCE [LARGE SCALE GENOMIC DNA]</scope>
</reference>